<comment type="caution">
    <text evidence="1">The sequence shown here is derived from an EMBL/GenBank/DDBJ whole genome shotgun (WGS) entry which is preliminary data.</text>
</comment>
<evidence type="ECO:0000313" key="1">
    <source>
        <dbReference type="EMBL" id="KAK8101913.1"/>
    </source>
</evidence>
<reference evidence="1 2" key="1">
    <citation type="submission" date="2023-01" db="EMBL/GenBank/DDBJ databases">
        <title>Analysis of 21 Apiospora genomes using comparative genomics revels a genus with tremendous synthesis potential of carbohydrate active enzymes and secondary metabolites.</title>
        <authorList>
            <person name="Sorensen T."/>
        </authorList>
    </citation>
    <scope>NUCLEOTIDE SEQUENCE [LARGE SCALE GENOMIC DNA]</scope>
    <source>
        <strain evidence="1 2">CBS 117206</strain>
    </source>
</reference>
<name>A0AAW0QFI3_9PEZI</name>
<dbReference type="EMBL" id="JAQQWP010000009">
    <property type="protein sequence ID" value="KAK8101913.1"/>
    <property type="molecule type" value="Genomic_DNA"/>
</dbReference>
<keyword evidence="2" id="KW-1185">Reference proteome</keyword>
<dbReference type="Proteomes" id="UP001392437">
    <property type="component" value="Unassembled WGS sequence"/>
</dbReference>
<proteinExistence type="predicted"/>
<dbReference type="AlphaFoldDB" id="A0AAW0QFI3"/>
<evidence type="ECO:0000313" key="2">
    <source>
        <dbReference type="Proteomes" id="UP001392437"/>
    </source>
</evidence>
<gene>
    <name evidence="1" type="ORF">PG999_012287</name>
</gene>
<organism evidence="1 2">
    <name type="scientific">Apiospora kogelbergensis</name>
    <dbReference type="NCBI Taxonomy" id="1337665"/>
    <lineage>
        <taxon>Eukaryota</taxon>
        <taxon>Fungi</taxon>
        <taxon>Dikarya</taxon>
        <taxon>Ascomycota</taxon>
        <taxon>Pezizomycotina</taxon>
        <taxon>Sordariomycetes</taxon>
        <taxon>Xylariomycetidae</taxon>
        <taxon>Amphisphaeriales</taxon>
        <taxon>Apiosporaceae</taxon>
        <taxon>Apiospora</taxon>
    </lineage>
</organism>
<protein>
    <submittedName>
        <fullName evidence="1">Uncharacterized protein</fullName>
    </submittedName>
</protein>
<sequence>MYLWNAYNIEIETYGHGQTWTAPGCNKGQPNPCNFDQFIKFIEMTRNRPGWPGNTGVGNARDLPVLQTAENLKTSGYTSNVDPVKLNPHKFTKQDQPTLKGLLDESFQAIQQARRDIPSKPGKSYDDIDKFVKNAGESLEKCIEFRKADQADNLIADFKAATAGTGFTPQHLAYKDPKPTLPNGQTYDEIDVDGTFKKTPNMGAQWEQYIENYVANYDTSGDKPLKHTTAILDLKAFKEDLMSPLSPPCSP</sequence>
<accession>A0AAW0QFI3</accession>